<reference evidence="3" key="1">
    <citation type="submission" date="2018-12" db="EMBL/GenBank/DDBJ databases">
        <title>Tengunoibacter tsumagoiensis gen. nov., sp. nov., Dictyobacter kobayashii sp. nov., D. alpinus sp. nov., and D. joshuensis sp. nov. and description of Dictyobacteraceae fam. nov. within the order Ktedonobacterales isolated from Tengu-no-mugimeshi.</title>
        <authorList>
            <person name="Wang C.M."/>
            <person name="Zheng Y."/>
            <person name="Sakai Y."/>
            <person name="Toyoda A."/>
            <person name="Minakuchi Y."/>
            <person name="Abe K."/>
            <person name="Yokota A."/>
            <person name="Yabe S."/>
        </authorList>
    </citation>
    <scope>NUCLEOTIDE SEQUENCE [LARGE SCALE GENOMIC DNA]</scope>
    <source>
        <strain evidence="3">S-27</strain>
    </source>
</reference>
<dbReference type="AlphaFoldDB" id="A0A401ZBF8"/>
<dbReference type="Proteomes" id="UP000287224">
    <property type="component" value="Unassembled WGS sequence"/>
</dbReference>
<gene>
    <name evidence="2" type="ORF">KDAU_15340</name>
</gene>
<feature type="transmembrane region" description="Helical" evidence="1">
    <location>
        <begin position="78"/>
        <end position="101"/>
    </location>
</feature>
<sequence length="116" mass="12169">MVLGALSLDQVTIGAFIGFLLSLPIALFLVYWLSAVKNRTAVIMGGLAGAFIAFLVILGWAGTLFFSQPIPGANGASAFFGGVLLCSAAGLVGGIIVDLIVARRNSRDYRRQVSHE</sequence>
<protein>
    <recommendedName>
        <fullName evidence="4">PTS sucrose transporter subunit IIBC</fullName>
    </recommendedName>
</protein>
<evidence type="ECO:0000256" key="1">
    <source>
        <dbReference type="SAM" id="Phobius"/>
    </source>
</evidence>
<proteinExistence type="predicted"/>
<evidence type="ECO:0000313" key="2">
    <source>
        <dbReference type="EMBL" id="GCE04205.1"/>
    </source>
</evidence>
<keyword evidence="1" id="KW-0812">Transmembrane</keyword>
<dbReference type="EMBL" id="BIFQ01000001">
    <property type="protein sequence ID" value="GCE04205.1"/>
    <property type="molecule type" value="Genomic_DNA"/>
</dbReference>
<feature type="transmembrane region" description="Helical" evidence="1">
    <location>
        <begin position="41"/>
        <end position="66"/>
    </location>
</feature>
<accession>A0A401ZBF8</accession>
<comment type="caution">
    <text evidence="2">The sequence shown here is derived from an EMBL/GenBank/DDBJ whole genome shotgun (WGS) entry which is preliminary data.</text>
</comment>
<name>A0A401ZBF8_9CHLR</name>
<evidence type="ECO:0000313" key="3">
    <source>
        <dbReference type="Proteomes" id="UP000287224"/>
    </source>
</evidence>
<evidence type="ECO:0008006" key="4">
    <source>
        <dbReference type="Google" id="ProtNLM"/>
    </source>
</evidence>
<keyword evidence="1" id="KW-1133">Transmembrane helix</keyword>
<keyword evidence="1" id="KW-0472">Membrane</keyword>
<organism evidence="2 3">
    <name type="scientific">Dictyobacter aurantiacus</name>
    <dbReference type="NCBI Taxonomy" id="1936993"/>
    <lineage>
        <taxon>Bacteria</taxon>
        <taxon>Bacillati</taxon>
        <taxon>Chloroflexota</taxon>
        <taxon>Ktedonobacteria</taxon>
        <taxon>Ktedonobacterales</taxon>
        <taxon>Dictyobacteraceae</taxon>
        <taxon>Dictyobacter</taxon>
    </lineage>
</organism>
<feature type="transmembrane region" description="Helical" evidence="1">
    <location>
        <begin position="12"/>
        <end position="34"/>
    </location>
</feature>
<dbReference type="RefSeq" id="WP_126595380.1">
    <property type="nucleotide sequence ID" value="NZ_BIFQ01000001.1"/>
</dbReference>
<keyword evidence="3" id="KW-1185">Reference proteome</keyword>
<dbReference type="OrthoDB" id="163326at2"/>